<dbReference type="InterPro" id="IPR002575">
    <property type="entry name" value="Aminoglycoside_PTrfase"/>
</dbReference>
<dbReference type="SUPFAM" id="SSF56112">
    <property type="entry name" value="Protein kinase-like (PK-like)"/>
    <property type="match status" value="1"/>
</dbReference>
<reference evidence="2 3" key="1">
    <citation type="submission" date="2020-08" db="EMBL/GenBank/DDBJ databases">
        <title>Sequencing the genomes of 1000 actinobacteria strains.</title>
        <authorList>
            <person name="Klenk H.-P."/>
        </authorList>
    </citation>
    <scope>NUCLEOTIDE SEQUENCE [LARGE SCALE GENOMIC DNA]</scope>
    <source>
        <strain evidence="2 3">DSM 105369</strain>
    </source>
</reference>
<evidence type="ECO:0000259" key="1">
    <source>
        <dbReference type="Pfam" id="PF01636"/>
    </source>
</evidence>
<evidence type="ECO:0000313" key="2">
    <source>
        <dbReference type="EMBL" id="MBB2894047.1"/>
    </source>
</evidence>
<dbReference type="Gene3D" id="3.90.1200.10">
    <property type="match status" value="1"/>
</dbReference>
<dbReference type="EMBL" id="JACHVQ010000004">
    <property type="protein sequence ID" value="MBB2894047.1"/>
    <property type="molecule type" value="Genomic_DNA"/>
</dbReference>
<dbReference type="InterPro" id="IPR011009">
    <property type="entry name" value="Kinase-like_dom_sf"/>
</dbReference>
<dbReference type="Pfam" id="PF01636">
    <property type="entry name" value="APH"/>
    <property type="match status" value="1"/>
</dbReference>
<organism evidence="2 3">
    <name type="scientific">Flexivirga oryzae</name>
    <dbReference type="NCBI Taxonomy" id="1794944"/>
    <lineage>
        <taxon>Bacteria</taxon>
        <taxon>Bacillati</taxon>
        <taxon>Actinomycetota</taxon>
        <taxon>Actinomycetes</taxon>
        <taxon>Micrococcales</taxon>
        <taxon>Dermacoccaceae</taxon>
        <taxon>Flexivirga</taxon>
    </lineage>
</organism>
<keyword evidence="3" id="KW-1185">Reference proteome</keyword>
<evidence type="ECO:0000313" key="3">
    <source>
        <dbReference type="Proteomes" id="UP000559182"/>
    </source>
</evidence>
<sequence>MELTQATDWLSGHYADVRNVRPVHPGAWSTPYFFEARLDGADRDLVARFGPHLDDFAKDALASGWSSAQLPVPQVHALFRAGDGFGVVSARHPGRFLEELDADDWSRTLPAVFAALDRLRQVPLRTDLPATVTVQPGLDVGLDPGQLGLDTSWHDWLTGLSDDPAERGGGWSAPLAASPTGDRSFHAAMDLLATLSDGLEPPRSFVHSDLINRNVTVAADGTLSAVFDWGCLFAGDYLYDVAWLEFWAPWHPGLSGLDIRGAARAHFGPTDPAVDVFDERMRLCAVHIGLCHLAYNAYVGKPGEIAACDRRLAQYDARAR</sequence>
<gene>
    <name evidence="2" type="ORF">FHU39_004083</name>
</gene>
<dbReference type="AlphaFoldDB" id="A0A839N9Z2"/>
<dbReference type="RefSeq" id="WP_183322501.1">
    <property type="nucleotide sequence ID" value="NZ_JACHVQ010000004.1"/>
</dbReference>
<name>A0A839N9Z2_9MICO</name>
<keyword evidence="2" id="KW-0808">Transferase</keyword>
<keyword evidence="2" id="KW-0418">Kinase</keyword>
<protein>
    <submittedName>
        <fullName evidence="2">Hygromycin-B 4-O-kinase</fullName>
        <ecNumber evidence="2">2.7.1.163</ecNumber>
    </submittedName>
</protein>
<dbReference type="EC" id="2.7.1.163" evidence="2"/>
<proteinExistence type="predicted"/>
<accession>A0A839N9Z2</accession>
<dbReference type="Gene3D" id="3.30.200.150">
    <property type="match status" value="1"/>
</dbReference>
<feature type="domain" description="Aminoglycoside phosphotransferase" evidence="1">
    <location>
        <begin position="44"/>
        <end position="253"/>
    </location>
</feature>
<dbReference type="Proteomes" id="UP000559182">
    <property type="component" value="Unassembled WGS sequence"/>
</dbReference>
<dbReference type="GO" id="GO:0016301">
    <property type="term" value="F:kinase activity"/>
    <property type="evidence" value="ECO:0007669"/>
    <property type="project" value="UniProtKB-KW"/>
</dbReference>
<comment type="caution">
    <text evidence="2">The sequence shown here is derived from an EMBL/GenBank/DDBJ whole genome shotgun (WGS) entry which is preliminary data.</text>
</comment>